<dbReference type="GO" id="GO:0005737">
    <property type="term" value="C:cytoplasm"/>
    <property type="evidence" value="ECO:0007669"/>
    <property type="project" value="TreeGrafter"/>
</dbReference>
<dbReference type="KEGG" id="asem:NNL22_01575"/>
<dbReference type="SUPFAM" id="SSF51735">
    <property type="entry name" value="NAD(P)-binding Rossmann-fold domains"/>
    <property type="match status" value="1"/>
</dbReference>
<dbReference type="PANTHER" id="PTHR48079">
    <property type="entry name" value="PROTEIN YEEZ"/>
    <property type="match status" value="1"/>
</dbReference>
<keyword evidence="4" id="KW-1185">Reference proteome</keyword>
<accession>A0A9E8HJ57</accession>
<feature type="domain" description="NAD-dependent epimerase/dehydratase" evidence="2">
    <location>
        <begin position="9"/>
        <end position="190"/>
    </location>
</feature>
<reference evidence="3" key="1">
    <citation type="submission" date="2022-07" db="EMBL/GenBank/DDBJ databases">
        <title>Alkalimarinus sp. nov., isolated from gut of a Alitta virens.</title>
        <authorList>
            <person name="Yang A.I."/>
            <person name="Shin N.-R."/>
        </authorList>
    </citation>
    <scope>NUCLEOTIDE SEQUENCE</scope>
    <source>
        <strain evidence="3">FA028</strain>
    </source>
</reference>
<dbReference type="EMBL" id="CP101527">
    <property type="protein sequence ID" value="UZW75325.1"/>
    <property type="molecule type" value="Genomic_DNA"/>
</dbReference>
<sequence length="301" mass="33522">MAHNIVIAGCGNIGLKLALALSPSHRVFGLKRDITHLPSEITGISVDVTDPLSLEDKLPSSVDYLVYCLTAGSFNDETYRQIYVEGLRNTINELKRTALTPKRIFFVSSSSVYPQDDDQWVNEESPVKPSRFSGIRLLEAEQVAHTSPFAATSIRFSGIYGGHRTRLLEQVKSGQANSQSTAYTNRIHEDDCVQILRHLIEQDINGATVADCYLASDCEPVRMNDLVNWMSEELGIHSAKRDAADGSLNSQHNTPGKAQRRAGSKKCSNKRLLESGYKFKYPTFREGYREMIKVITHKGAD</sequence>
<evidence type="ECO:0000313" key="3">
    <source>
        <dbReference type="EMBL" id="UZW75325.1"/>
    </source>
</evidence>
<dbReference type="PANTHER" id="PTHR48079:SF6">
    <property type="entry name" value="NAD(P)-BINDING DOMAIN-CONTAINING PROTEIN-RELATED"/>
    <property type="match status" value="1"/>
</dbReference>
<dbReference type="Gene3D" id="3.40.50.720">
    <property type="entry name" value="NAD(P)-binding Rossmann-like Domain"/>
    <property type="match status" value="1"/>
</dbReference>
<evidence type="ECO:0000256" key="1">
    <source>
        <dbReference type="SAM" id="MobiDB-lite"/>
    </source>
</evidence>
<dbReference type="InterPro" id="IPR001509">
    <property type="entry name" value="Epimerase_deHydtase"/>
</dbReference>
<gene>
    <name evidence="3" type="ORF">NNL22_01575</name>
</gene>
<dbReference type="Proteomes" id="UP001164472">
    <property type="component" value="Chromosome"/>
</dbReference>
<name>A0A9E8HJ57_9ALTE</name>
<dbReference type="GO" id="GO:0004029">
    <property type="term" value="F:aldehyde dehydrogenase (NAD+) activity"/>
    <property type="evidence" value="ECO:0007669"/>
    <property type="project" value="TreeGrafter"/>
</dbReference>
<dbReference type="RefSeq" id="WP_251810799.1">
    <property type="nucleotide sequence ID" value="NZ_CP101527.1"/>
</dbReference>
<feature type="compositionally biased region" description="Polar residues" evidence="1">
    <location>
        <begin position="247"/>
        <end position="256"/>
    </location>
</feature>
<dbReference type="InterPro" id="IPR051783">
    <property type="entry name" value="NAD(P)-dependent_oxidoreduct"/>
</dbReference>
<dbReference type="AlphaFoldDB" id="A0A9E8HJ57"/>
<dbReference type="Pfam" id="PF01370">
    <property type="entry name" value="Epimerase"/>
    <property type="match status" value="1"/>
</dbReference>
<evidence type="ECO:0000313" key="4">
    <source>
        <dbReference type="Proteomes" id="UP001164472"/>
    </source>
</evidence>
<feature type="region of interest" description="Disordered" evidence="1">
    <location>
        <begin position="243"/>
        <end position="265"/>
    </location>
</feature>
<protein>
    <submittedName>
        <fullName evidence="3">NAD-dependent epimerase/dehydratase family protein</fullName>
    </submittedName>
</protein>
<dbReference type="InterPro" id="IPR036291">
    <property type="entry name" value="NAD(P)-bd_dom_sf"/>
</dbReference>
<proteinExistence type="predicted"/>
<evidence type="ECO:0000259" key="2">
    <source>
        <dbReference type="Pfam" id="PF01370"/>
    </source>
</evidence>
<organism evidence="3 4">
    <name type="scientific">Alkalimarinus sediminis</name>
    <dbReference type="NCBI Taxonomy" id="1632866"/>
    <lineage>
        <taxon>Bacteria</taxon>
        <taxon>Pseudomonadati</taxon>
        <taxon>Pseudomonadota</taxon>
        <taxon>Gammaproteobacteria</taxon>
        <taxon>Alteromonadales</taxon>
        <taxon>Alteromonadaceae</taxon>
        <taxon>Alkalimarinus</taxon>
    </lineage>
</organism>